<dbReference type="Gene3D" id="3.30.70.60">
    <property type="match status" value="1"/>
</dbReference>
<reference evidence="3 4" key="1">
    <citation type="submission" date="2024-02" db="EMBL/GenBank/DDBJ databases">
        <title>First draft genome assembly of two strains of Seiridium cardinale.</title>
        <authorList>
            <person name="Emiliani G."/>
            <person name="Scali E."/>
        </authorList>
    </citation>
    <scope>NUCLEOTIDE SEQUENCE [LARGE SCALE GENOMIC DNA]</scope>
    <source>
        <strain evidence="3 4">BM-138-000479</strain>
    </source>
</reference>
<comment type="caution">
    <text evidence="3">The sequence shown here is derived from an EMBL/GenBank/DDBJ whole genome shotgun (WGS) entry which is preliminary data.</text>
</comment>
<dbReference type="Pfam" id="PF01250">
    <property type="entry name" value="Ribosomal_S6"/>
    <property type="match status" value="1"/>
</dbReference>
<keyword evidence="3" id="KW-0689">Ribosomal protein</keyword>
<accession>A0ABR2XDJ3</accession>
<dbReference type="PANTHER" id="PTHR21011:SF1">
    <property type="entry name" value="SMALL RIBOSOMAL SUBUNIT PROTEIN BS6M"/>
    <property type="match status" value="1"/>
</dbReference>
<evidence type="ECO:0000256" key="2">
    <source>
        <dbReference type="SAM" id="MobiDB-lite"/>
    </source>
</evidence>
<name>A0ABR2XDJ3_9PEZI</name>
<feature type="region of interest" description="Disordered" evidence="2">
    <location>
        <begin position="56"/>
        <end position="99"/>
    </location>
</feature>
<dbReference type="Proteomes" id="UP001465668">
    <property type="component" value="Unassembled WGS sequence"/>
</dbReference>
<evidence type="ECO:0000313" key="4">
    <source>
        <dbReference type="Proteomes" id="UP001465668"/>
    </source>
</evidence>
<dbReference type="SUPFAM" id="SSF54995">
    <property type="entry name" value="Ribosomal protein S6"/>
    <property type="match status" value="1"/>
</dbReference>
<evidence type="ECO:0000256" key="1">
    <source>
        <dbReference type="ARBA" id="ARBA00009512"/>
    </source>
</evidence>
<sequence>MHPEPSPPGSPDLTQYQRGNHHVCDDPGGMAAWRLFQGMQVNPTFSRRCRRNWTPASTDEISRRRRLLESSTSPQPPIATSNPPTHARPPPDRYTRPSRCEEPSLNMLYELIGIVSATPSLLPAPGSTTLGQKMASTGERSEMGPVRPGNLAEVKEIVLAAGNLILQNRGVIRGVSNWGVFSLPKPTSSHQMRHKTGHYFAMRFDASVSTQEAVKQVLAKDPRMIRHTSVKLGDGKLDTLAKLGKDGGMGAQGW</sequence>
<dbReference type="EMBL" id="JARVKM010000070">
    <property type="protein sequence ID" value="KAK9771801.1"/>
    <property type="molecule type" value="Genomic_DNA"/>
</dbReference>
<proteinExistence type="inferred from homology"/>
<feature type="region of interest" description="Disordered" evidence="2">
    <location>
        <begin position="1"/>
        <end position="23"/>
    </location>
</feature>
<dbReference type="InterPro" id="IPR035980">
    <property type="entry name" value="Ribosomal_bS6_sf"/>
</dbReference>
<evidence type="ECO:0000313" key="3">
    <source>
        <dbReference type="EMBL" id="KAK9771801.1"/>
    </source>
</evidence>
<feature type="compositionally biased region" description="Pro residues" evidence="2">
    <location>
        <begin position="1"/>
        <end position="10"/>
    </location>
</feature>
<keyword evidence="4" id="KW-1185">Reference proteome</keyword>
<keyword evidence="3" id="KW-0687">Ribonucleoprotein</keyword>
<dbReference type="GO" id="GO:0005840">
    <property type="term" value="C:ribosome"/>
    <property type="evidence" value="ECO:0007669"/>
    <property type="project" value="UniProtKB-KW"/>
</dbReference>
<dbReference type="CDD" id="cd15465">
    <property type="entry name" value="bS6_mito"/>
    <property type="match status" value="1"/>
</dbReference>
<protein>
    <submittedName>
        <fullName evidence="3">Ribosomal protein S6</fullName>
    </submittedName>
</protein>
<dbReference type="InterPro" id="IPR014717">
    <property type="entry name" value="Transl_elong_EF1B/ribsomal_bS6"/>
</dbReference>
<gene>
    <name evidence="3" type="ORF">SCAR479_11589</name>
</gene>
<comment type="similarity">
    <text evidence="1">Belongs to the bacterial ribosomal protein bS6 family.</text>
</comment>
<feature type="compositionally biased region" description="Basic and acidic residues" evidence="2">
    <location>
        <begin position="89"/>
        <end position="99"/>
    </location>
</feature>
<dbReference type="InterPro" id="IPR000529">
    <property type="entry name" value="Ribosomal_bS6"/>
</dbReference>
<dbReference type="PANTHER" id="PTHR21011">
    <property type="entry name" value="MITOCHONDRIAL 28S RIBOSOMAL PROTEIN S6"/>
    <property type="match status" value="1"/>
</dbReference>
<organism evidence="3 4">
    <name type="scientific">Seiridium cardinale</name>
    <dbReference type="NCBI Taxonomy" id="138064"/>
    <lineage>
        <taxon>Eukaryota</taxon>
        <taxon>Fungi</taxon>
        <taxon>Dikarya</taxon>
        <taxon>Ascomycota</taxon>
        <taxon>Pezizomycotina</taxon>
        <taxon>Sordariomycetes</taxon>
        <taxon>Xylariomycetidae</taxon>
        <taxon>Amphisphaeriales</taxon>
        <taxon>Sporocadaceae</taxon>
        <taxon>Seiridium</taxon>
    </lineage>
</organism>